<dbReference type="RefSeq" id="WP_283444686.1">
    <property type="nucleotide sequence ID" value="NZ_FXUL01000023.1"/>
</dbReference>
<dbReference type="Proteomes" id="UP001158049">
    <property type="component" value="Unassembled WGS sequence"/>
</dbReference>
<name>A0ABY1QRK7_9BURK</name>
<evidence type="ECO:0000256" key="1">
    <source>
        <dbReference type="SAM" id="SignalP"/>
    </source>
</evidence>
<evidence type="ECO:0000313" key="3">
    <source>
        <dbReference type="Proteomes" id="UP001158049"/>
    </source>
</evidence>
<reference evidence="2 3" key="1">
    <citation type="submission" date="2017-05" db="EMBL/GenBank/DDBJ databases">
        <authorList>
            <person name="Varghese N."/>
            <person name="Submissions S."/>
        </authorList>
    </citation>
    <scope>NUCLEOTIDE SEQUENCE [LARGE SCALE GENOMIC DNA]</scope>
    <source>
        <strain evidence="2 3">DSM 26001</strain>
    </source>
</reference>
<comment type="caution">
    <text evidence="2">The sequence shown here is derived from an EMBL/GenBank/DDBJ whole genome shotgun (WGS) entry which is preliminary data.</text>
</comment>
<evidence type="ECO:0000313" key="2">
    <source>
        <dbReference type="EMBL" id="SMP75801.1"/>
    </source>
</evidence>
<organism evidence="2 3">
    <name type="scientific">Noviherbaspirillum suwonense</name>
    <dbReference type="NCBI Taxonomy" id="1224511"/>
    <lineage>
        <taxon>Bacteria</taxon>
        <taxon>Pseudomonadati</taxon>
        <taxon>Pseudomonadota</taxon>
        <taxon>Betaproteobacteria</taxon>
        <taxon>Burkholderiales</taxon>
        <taxon>Oxalobacteraceae</taxon>
        <taxon>Noviherbaspirillum</taxon>
    </lineage>
</organism>
<feature type="signal peptide" evidence="1">
    <location>
        <begin position="1"/>
        <end position="27"/>
    </location>
</feature>
<dbReference type="PROSITE" id="PS51257">
    <property type="entry name" value="PROKAR_LIPOPROTEIN"/>
    <property type="match status" value="1"/>
</dbReference>
<feature type="chain" id="PRO_5045974300" description="Lipoprotein" evidence="1">
    <location>
        <begin position="28"/>
        <end position="176"/>
    </location>
</feature>
<protein>
    <recommendedName>
        <fullName evidence="4">Lipoprotein</fullName>
    </recommendedName>
</protein>
<dbReference type="EMBL" id="FXUL01000023">
    <property type="protein sequence ID" value="SMP75801.1"/>
    <property type="molecule type" value="Genomic_DNA"/>
</dbReference>
<accession>A0ABY1QRK7</accession>
<gene>
    <name evidence="2" type="ORF">SAMN06295970_12367</name>
</gene>
<evidence type="ECO:0008006" key="4">
    <source>
        <dbReference type="Google" id="ProtNLM"/>
    </source>
</evidence>
<sequence length="176" mass="18212">MDRYQAKRTVFATIAGMALLAASGCSSFLQQGTGAVAGVGGAAVASSVTSDAAVATGIGVGVQSLAQAGVQRWQRSVHTAEQDQIAAIAGTLGPGQVASWNVAHQVPIEPSSRGEVTVSRVVGAKALDCREIVFSVEQPPKAQSPKAFYVAMICRDGARWKWASAEPATERWGSLQ</sequence>
<keyword evidence="1" id="KW-0732">Signal</keyword>
<keyword evidence="3" id="KW-1185">Reference proteome</keyword>
<proteinExistence type="predicted"/>